<keyword evidence="3" id="KW-1185">Reference proteome</keyword>
<evidence type="ECO:0000256" key="1">
    <source>
        <dbReference type="SAM" id="MobiDB-lite"/>
    </source>
</evidence>
<dbReference type="Proteomes" id="UP000078431">
    <property type="component" value="Unassembled WGS sequence"/>
</dbReference>
<sequence length="332" mass="36347">MENQKMGHFALFRSLLSADWALDVGKLALWVRLIGQATHKPRTVSFNGVEWSLAAGQLVTKYDLLCRKLRDAEGKEKSPQQVRRMLDFFVSQGMLSYSGNRHGTVISITNYSDYQLIADQENGNNHKNGAEGNKPSAGAALSGIAGGNDAGGKSGGNSEGNKPSAGAALSHSPEGNSEGKCGVHEQEVIKQELKHTQTHDVGLLDVSKKTPRQAGTNPRAKGANPRAAMPPFDRDRLKETWNTKAEKYGLPKIISVSATVEKGLKRLWQSYLKQCKDLEAQPTEINTFLNGYLAHGYTPTKWACGENPDGKKYGIETALRQEKIDEILTRED</sequence>
<dbReference type="AlphaFoldDB" id="A0AA91IQH1"/>
<feature type="region of interest" description="Disordered" evidence="1">
    <location>
        <begin position="208"/>
        <end position="232"/>
    </location>
</feature>
<accession>A0AA91IQH1</accession>
<feature type="region of interest" description="Disordered" evidence="1">
    <location>
        <begin position="122"/>
        <end position="181"/>
    </location>
</feature>
<evidence type="ECO:0000313" key="2">
    <source>
        <dbReference type="EMBL" id="OAT59770.1"/>
    </source>
</evidence>
<comment type="caution">
    <text evidence="2">The sequence shown here is derived from an EMBL/GenBank/DDBJ whole genome shotgun (WGS) entry which is preliminary data.</text>
</comment>
<gene>
    <name evidence="2" type="ORF">M993_01480</name>
</gene>
<evidence type="ECO:0000313" key="3">
    <source>
        <dbReference type="Proteomes" id="UP000078431"/>
    </source>
</evidence>
<feature type="compositionally biased region" description="Gly residues" evidence="1">
    <location>
        <begin position="144"/>
        <end position="158"/>
    </location>
</feature>
<dbReference type="EMBL" id="LXEX01000024">
    <property type="protein sequence ID" value="OAT59770.1"/>
    <property type="molecule type" value="Genomic_DNA"/>
</dbReference>
<protein>
    <submittedName>
        <fullName evidence="2">Phage replication protein O domain protein</fullName>
    </submittedName>
</protein>
<name>A0AA91IQH1_9GAMM</name>
<proteinExistence type="predicted"/>
<reference evidence="2 3" key="1">
    <citation type="submission" date="2016-04" db="EMBL/GenBank/DDBJ databases">
        <title>ATOL: Assembling a taxonomically balanced genome-scale reconstruction of the evolutionary history of the Enterobacteriaceae.</title>
        <authorList>
            <person name="Plunkett G.III."/>
            <person name="Neeno-Eckwall E.C."/>
            <person name="Glasner J.D."/>
            <person name="Perna N.T."/>
        </authorList>
    </citation>
    <scope>NUCLEOTIDE SEQUENCE [LARGE SCALE GENOMIC DNA]</scope>
    <source>
        <strain evidence="2 3">ATCC 12841</strain>
    </source>
</reference>
<organism evidence="2 3">
    <name type="scientific">Obesumbacterium proteus ATCC 12841</name>
    <dbReference type="NCBI Taxonomy" id="1354268"/>
    <lineage>
        <taxon>Bacteria</taxon>
        <taxon>Pseudomonadati</taxon>
        <taxon>Pseudomonadota</taxon>
        <taxon>Gammaproteobacteria</taxon>
        <taxon>Enterobacterales</taxon>
        <taxon>Hafniaceae</taxon>
        <taxon>Obesumbacterium</taxon>
    </lineage>
</organism>